<comment type="catalytic activity">
    <reaction evidence="3">
        <text>N(2)-succinyl-L-arginine + 2 H2O + 2 H(+) = N(2)-succinyl-L-ornithine + 2 NH4(+) + CO2</text>
        <dbReference type="Rhea" id="RHEA:19533"/>
        <dbReference type="ChEBI" id="CHEBI:15377"/>
        <dbReference type="ChEBI" id="CHEBI:15378"/>
        <dbReference type="ChEBI" id="CHEBI:16526"/>
        <dbReference type="ChEBI" id="CHEBI:28938"/>
        <dbReference type="ChEBI" id="CHEBI:58241"/>
        <dbReference type="ChEBI" id="CHEBI:58514"/>
        <dbReference type="EC" id="3.5.3.23"/>
    </reaction>
</comment>
<comment type="pathway">
    <text evidence="3">Amino-acid degradation; L-arginine degradation via AST pathway; L-glutamate and succinate from L-arginine: step 2/5.</text>
</comment>
<feature type="binding site" evidence="3">
    <location>
        <position position="249"/>
    </location>
    <ligand>
        <name>substrate</name>
    </ligand>
</feature>
<organism evidence="5 6">
    <name type="scientific">Brevundimonas alba</name>
    <dbReference type="NCBI Taxonomy" id="74314"/>
    <lineage>
        <taxon>Bacteria</taxon>
        <taxon>Pseudomonadati</taxon>
        <taxon>Pseudomonadota</taxon>
        <taxon>Alphaproteobacteria</taxon>
        <taxon>Caulobacterales</taxon>
        <taxon>Caulobacteraceae</taxon>
        <taxon>Brevundimonas</taxon>
    </lineage>
</organism>
<evidence type="ECO:0000256" key="2">
    <source>
        <dbReference type="ARBA" id="ARBA00022801"/>
    </source>
</evidence>
<comment type="function">
    <text evidence="3">Catalyzes the hydrolysis of N(2)-succinylarginine into N(2)-succinylornithine, ammonia and CO(2).</text>
</comment>
<dbReference type="InterPro" id="IPR037031">
    <property type="entry name" value="AstB_sf"/>
</dbReference>
<evidence type="ECO:0000313" key="5">
    <source>
        <dbReference type="EMBL" id="NJC41857.1"/>
    </source>
</evidence>
<dbReference type="PANTHER" id="PTHR30420">
    <property type="entry name" value="N-SUCCINYLARGININE DIHYDROLASE"/>
    <property type="match status" value="1"/>
</dbReference>
<comment type="caution">
    <text evidence="5">The sequence shown here is derived from an EMBL/GenBank/DDBJ whole genome shotgun (WGS) entry which is preliminary data.</text>
</comment>
<evidence type="ECO:0000313" key="6">
    <source>
        <dbReference type="Proteomes" id="UP000587415"/>
    </source>
</evidence>
<evidence type="ECO:0000256" key="1">
    <source>
        <dbReference type="ARBA" id="ARBA00022503"/>
    </source>
</evidence>
<dbReference type="NCBIfam" id="TIGR03241">
    <property type="entry name" value="arg_catab_astB"/>
    <property type="match status" value="1"/>
</dbReference>
<feature type="active site" evidence="3">
    <location>
        <position position="176"/>
    </location>
</feature>
<feature type="active site" description="Nucleophile" evidence="3">
    <location>
        <position position="368"/>
    </location>
</feature>
<dbReference type="EC" id="3.5.3.23" evidence="3 4"/>
<dbReference type="GO" id="GO:0019544">
    <property type="term" value="P:L-arginine catabolic process to L-glutamate"/>
    <property type="evidence" value="ECO:0007669"/>
    <property type="project" value="UniProtKB-UniRule"/>
</dbReference>
<dbReference type="AlphaFoldDB" id="A0A7X6BNX7"/>
<accession>A0A7X6BNX7</accession>
<dbReference type="Gene3D" id="3.75.10.20">
    <property type="entry name" value="Succinylarginine dihydrolase"/>
    <property type="match status" value="1"/>
</dbReference>
<dbReference type="HAMAP" id="MF_01172">
    <property type="entry name" value="AstB"/>
    <property type="match status" value="1"/>
</dbReference>
<dbReference type="EMBL" id="JAATJM010000002">
    <property type="protein sequence ID" value="NJC41857.1"/>
    <property type="molecule type" value="Genomic_DNA"/>
</dbReference>
<gene>
    <name evidence="3" type="primary">astB</name>
    <name evidence="5" type="ORF">GGQ87_002152</name>
</gene>
<comment type="subunit">
    <text evidence="3">Homodimer.</text>
</comment>
<name>A0A7X6BNX7_9CAUL</name>
<dbReference type="UniPathway" id="UPA00185">
    <property type="reaction ID" value="UER00280"/>
</dbReference>
<evidence type="ECO:0000256" key="4">
    <source>
        <dbReference type="NCBIfam" id="TIGR03241"/>
    </source>
</evidence>
<reference evidence="5 6" key="1">
    <citation type="submission" date="2020-03" db="EMBL/GenBank/DDBJ databases">
        <title>Genomic Encyclopedia of Type Strains, Phase IV (KMG-IV): sequencing the most valuable type-strain genomes for metagenomic binning, comparative biology and taxonomic classification.</title>
        <authorList>
            <person name="Goeker M."/>
        </authorList>
    </citation>
    <scope>NUCLEOTIDE SEQUENCE [LARGE SCALE GENOMIC DNA]</scope>
    <source>
        <strain evidence="5 6">DSM 4736</strain>
    </source>
</reference>
<dbReference type="NCBIfam" id="NF009789">
    <property type="entry name" value="PRK13281.1"/>
    <property type="match status" value="1"/>
</dbReference>
<comment type="similarity">
    <text evidence="3">Belongs to the succinylarginine dihydrolase family.</text>
</comment>
<proteinExistence type="inferred from homology"/>
<evidence type="ECO:0000256" key="3">
    <source>
        <dbReference type="HAMAP-Rule" id="MF_01172"/>
    </source>
</evidence>
<feature type="binding site" evidence="3">
    <location>
        <position position="213"/>
    </location>
    <ligand>
        <name>substrate</name>
    </ligand>
</feature>
<sequence>MSSTAVEANADGLIGPTHSYAGLSPGNLASSLNAGEASNPRAAVLQGLDKMKRLADLGLPQFVLPPHERPNIPFLRSLGFTGSDAAVLEAAWKTAPSFAAAACSASPMWAANAATVTPSADAADGRVHLTPANLITNLHRSLEHEQTKRSLDALFPDLERFAVHEALPSVAHLADEGAANHVRLCADHGEPGVNLLVWGREAWEHWEGRYPARQTREASEAIARRHGASGVVLARQSAAAIAGGTFHNDVVCVGALDTLFFHELAFEHTGRTLDAIRRAADGRFEPVFVEVPAADLPLADAISSYIFNSMLVRIPGEDRLTLICPTETRDNARSHAVAEALAASNGPIGRVEYVDVRQSMRNGGGPACLRLRVALTEAELAATNPAMRMTDELHARLSIWGATWYRDTLSPADLADPALLDESRGALDELTSILELGSGFYPFQRDARQ</sequence>
<keyword evidence="2 3" id="KW-0378">Hydrolase</keyword>
<dbReference type="InterPro" id="IPR007079">
    <property type="entry name" value="SuccinylArg_d-Hdrlase_AstB"/>
</dbReference>
<feature type="binding site" evidence="3">
    <location>
        <position position="362"/>
    </location>
    <ligand>
        <name>substrate</name>
    </ligand>
</feature>
<protein>
    <recommendedName>
        <fullName evidence="3 4">N-succinylarginine dihydrolase</fullName>
        <ecNumber evidence="3 4">3.5.3.23</ecNumber>
    </recommendedName>
</protein>
<dbReference type="Pfam" id="PF04996">
    <property type="entry name" value="AstB"/>
    <property type="match status" value="1"/>
</dbReference>
<keyword evidence="6" id="KW-1185">Reference proteome</keyword>
<dbReference type="SUPFAM" id="SSF55909">
    <property type="entry name" value="Pentein"/>
    <property type="match status" value="1"/>
</dbReference>
<dbReference type="GO" id="GO:0009015">
    <property type="term" value="F:N-succinylarginine dihydrolase activity"/>
    <property type="evidence" value="ECO:0007669"/>
    <property type="project" value="UniProtKB-UniRule"/>
</dbReference>
<dbReference type="PANTHER" id="PTHR30420:SF2">
    <property type="entry name" value="N-SUCCINYLARGININE DIHYDROLASE"/>
    <property type="match status" value="1"/>
</dbReference>
<feature type="binding site" evidence="3">
    <location>
        <begin position="139"/>
        <end position="140"/>
    </location>
    <ligand>
        <name>substrate</name>
    </ligand>
</feature>
<dbReference type="GO" id="GO:0019545">
    <property type="term" value="P:L-arginine catabolic process to succinate"/>
    <property type="evidence" value="ECO:0007669"/>
    <property type="project" value="UniProtKB-UniRule"/>
</dbReference>
<feature type="binding site" evidence="3">
    <location>
        <begin position="21"/>
        <end position="30"/>
    </location>
    <ligand>
        <name>substrate</name>
    </ligand>
</feature>
<feature type="binding site" evidence="3">
    <location>
        <position position="112"/>
    </location>
    <ligand>
        <name>substrate</name>
    </ligand>
</feature>
<dbReference type="RefSeq" id="WP_168047646.1">
    <property type="nucleotide sequence ID" value="NZ_JAATJM010000002.1"/>
</dbReference>
<feature type="active site" evidence="3">
    <location>
        <position position="247"/>
    </location>
</feature>
<dbReference type="Proteomes" id="UP000587415">
    <property type="component" value="Unassembled WGS sequence"/>
</dbReference>
<keyword evidence="1 3" id="KW-0056">Arginine metabolism</keyword>